<sequence length="387" mass="45264">MEGEKNSSIRKFLFKASFNYYNKNPAEKQLWDIVKQNVTLMDINDKEAFDILMDITKVPKICLVDYIIFTWEFLENHPNAQESNFITAKSLLLDAVTADVIPNTPKTFCLNIIEKYFLKFDQLTEFHKTIVFFTVKILIYSTPETDQQEYLKMVFEMLNRYIISSNWKKAEVKKVISCFVQNFCHYFSKKLSSNNCILEKFLGCWNKLLQPHQAFEEYLCLNFTLIFLNLNTAEIAVRLAEFCNNVLGVYGIAVTDMFCASLKNHVLNFLSVDNQDDVNLKEDNLFVLIDNIIKFSNSINCLLVVISLLPREISKSASLKQKYDKVMKELENNSDLRVQLAFCIYLLENVEIQKMIVPSYNGLRNTRESKRRNMLWAMGDYSSKYKR</sequence>
<dbReference type="Proteomes" id="UP000801492">
    <property type="component" value="Unassembled WGS sequence"/>
</dbReference>
<evidence type="ECO:0000313" key="2">
    <source>
        <dbReference type="Proteomes" id="UP000801492"/>
    </source>
</evidence>
<accession>A0A8K0CJM8</accession>
<keyword evidence="2" id="KW-1185">Reference proteome</keyword>
<dbReference type="OrthoDB" id="6617263at2759"/>
<gene>
    <name evidence="1" type="ORF">ILUMI_19857</name>
</gene>
<dbReference type="AlphaFoldDB" id="A0A8K0CJM8"/>
<dbReference type="EMBL" id="VTPC01088100">
    <property type="protein sequence ID" value="KAF2886316.1"/>
    <property type="molecule type" value="Genomic_DNA"/>
</dbReference>
<evidence type="ECO:0000313" key="1">
    <source>
        <dbReference type="EMBL" id="KAF2886316.1"/>
    </source>
</evidence>
<proteinExistence type="predicted"/>
<organism evidence="1 2">
    <name type="scientific">Ignelater luminosus</name>
    <name type="common">Cucubano</name>
    <name type="synonym">Pyrophorus luminosus</name>
    <dbReference type="NCBI Taxonomy" id="2038154"/>
    <lineage>
        <taxon>Eukaryota</taxon>
        <taxon>Metazoa</taxon>
        <taxon>Ecdysozoa</taxon>
        <taxon>Arthropoda</taxon>
        <taxon>Hexapoda</taxon>
        <taxon>Insecta</taxon>
        <taxon>Pterygota</taxon>
        <taxon>Neoptera</taxon>
        <taxon>Endopterygota</taxon>
        <taxon>Coleoptera</taxon>
        <taxon>Polyphaga</taxon>
        <taxon>Elateriformia</taxon>
        <taxon>Elateroidea</taxon>
        <taxon>Elateridae</taxon>
        <taxon>Agrypninae</taxon>
        <taxon>Pyrophorini</taxon>
        <taxon>Ignelater</taxon>
    </lineage>
</organism>
<protein>
    <submittedName>
        <fullName evidence="1">Uncharacterized protein</fullName>
    </submittedName>
</protein>
<name>A0A8K0CJM8_IGNLU</name>
<comment type="caution">
    <text evidence="1">The sequence shown here is derived from an EMBL/GenBank/DDBJ whole genome shotgun (WGS) entry which is preliminary data.</text>
</comment>
<reference evidence="1" key="1">
    <citation type="submission" date="2019-08" db="EMBL/GenBank/DDBJ databases">
        <title>The genome of the North American firefly Photinus pyralis.</title>
        <authorList>
            <consortium name="Photinus pyralis genome working group"/>
            <person name="Fallon T.R."/>
            <person name="Sander Lower S.E."/>
            <person name="Weng J.-K."/>
        </authorList>
    </citation>
    <scope>NUCLEOTIDE SEQUENCE</scope>
    <source>
        <strain evidence="1">TRF0915ILg1</strain>
        <tissue evidence="1">Whole body</tissue>
    </source>
</reference>